<proteinExistence type="predicted"/>
<comment type="caution">
    <text evidence="1">The sequence shown here is derived from an EMBL/GenBank/DDBJ whole genome shotgun (WGS) entry which is preliminary data.</text>
</comment>
<name>A0ABW0P088_9HYPH</name>
<reference evidence="2" key="1">
    <citation type="journal article" date="2019" name="Int. J. Syst. Evol. Microbiol.">
        <title>The Global Catalogue of Microorganisms (GCM) 10K type strain sequencing project: providing services to taxonomists for standard genome sequencing and annotation.</title>
        <authorList>
            <consortium name="The Broad Institute Genomics Platform"/>
            <consortium name="The Broad Institute Genome Sequencing Center for Infectious Disease"/>
            <person name="Wu L."/>
            <person name="Ma J."/>
        </authorList>
    </citation>
    <scope>NUCLEOTIDE SEQUENCE [LARGE SCALE GENOMIC DNA]</scope>
    <source>
        <strain evidence="2">CCUG 43117</strain>
    </source>
</reference>
<organism evidence="1 2">
    <name type="scientific">Bosea massiliensis</name>
    <dbReference type="NCBI Taxonomy" id="151419"/>
    <lineage>
        <taxon>Bacteria</taxon>
        <taxon>Pseudomonadati</taxon>
        <taxon>Pseudomonadota</taxon>
        <taxon>Alphaproteobacteria</taxon>
        <taxon>Hyphomicrobiales</taxon>
        <taxon>Boseaceae</taxon>
        <taxon>Bosea</taxon>
    </lineage>
</organism>
<dbReference type="RefSeq" id="WP_066716650.1">
    <property type="nucleotide sequence ID" value="NZ_JBHSLU010000007.1"/>
</dbReference>
<sequence length="164" mass="18276">MAKVIETDDGTMLTVDLGVGPGRANNRDDVTVVQYLLNLYFQHPNQARVRELAGPSASRKLVVDGIIGPRTKAAIATFQDAIIAMDNAQIVSDGCVDRIRNETMVIRGTSALYTIFELNSYACALYLDDNDITDLRFRSDFPPRLVPIVNRYLPAWARWKSRAS</sequence>
<keyword evidence="2" id="KW-1185">Reference proteome</keyword>
<gene>
    <name evidence="1" type="ORF">ACFPN9_03545</name>
</gene>
<protein>
    <recommendedName>
        <fullName evidence="3">Peptidoglycan binding-like domain-containing protein</fullName>
    </recommendedName>
</protein>
<evidence type="ECO:0008006" key="3">
    <source>
        <dbReference type="Google" id="ProtNLM"/>
    </source>
</evidence>
<dbReference type="EMBL" id="JBHSLU010000007">
    <property type="protein sequence ID" value="MFC5504324.1"/>
    <property type="molecule type" value="Genomic_DNA"/>
</dbReference>
<evidence type="ECO:0000313" key="1">
    <source>
        <dbReference type="EMBL" id="MFC5504324.1"/>
    </source>
</evidence>
<dbReference type="Gene3D" id="1.10.101.10">
    <property type="entry name" value="PGBD-like superfamily/PGBD"/>
    <property type="match status" value="1"/>
</dbReference>
<dbReference type="InterPro" id="IPR036366">
    <property type="entry name" value="PGBDSf"/>
</dbReference>
<dbReference type="Proteomes" id="UP001596060">
    <property type="component" value="Unassembled WGS sequence"/>
</dbReference>
<evidence type="ECO:0000313" key="2">
    <source>
        <dbReference type="Proteomes" id="UP001596060"/>
    </source>
</evidence>
<accession>A0ABW0P088</accession>